<dbReference type="SUPFAM" id="SSF50978">
    <property type="entry name" value="WD40 repeat-like"/>
    <property type="match status" value="1"/>
</dbReference>
<dbReference type="OrthoDB" id="10250638at2759"/>
<evidence type="ECO:0000256" key="4">
    <source>
        <dbReference type="ARBA" id="ARBA00022794"/>
    </source>
</evidence>
<evidence type="ECO:0000313" key="10">
    <source>
        <dbReference type="Proteomes" id="UP000276133"/>
    </source>
</evidence>
<dbReference type="STRING" id="10195.A0A3M7PYM7"/>
<evidence type="ECO:0000256" key="6">
    <source>
        <dbReference type="ARBA" id="ARBA00023069"/>
    </source>
</evidence>
<evidence type="ECO:0000256" key="3">
    <source>
        <dbReference type="ARBA" id="ARBA00022737"/>
    </source>
</evidence>
<keyword evidence="10" id="KW-1185">Reference proteome</keyword>
<dbReference type="InterPro" id="IPR040379">
    <property type="entry name" value="WDR19/dyf-2"/>
</dbReference>
<evidence type="ECO:0000256" key="7">
    <source>
        <dbReference type="ARBA" id="ARBA00023273"/>
    </source>
</evidence>
<keyword evidence="7" id="KW-0966">Cell projection</keyword>
<accession>A0A3M7PYM7</accession>
<dbReference type="GO" id="GO:0035721">
    <property type="term" value="P:intraciliary retrograde transport"/>
    <property type="evidence" value="ECO:0007669"/>
    <property type="project" value="InterPro"/>
</dbReference>
<evidence type="ECO:0000259" key="8">
    <source>
        <dbReference type="Pfam" id="PF15911"/>
    </source>
</evidence>
<dbReference type="GO" id="GO:0005929">
    <property type="term" value="C:cilium"/>
    <property type="evidence" value="ECO:0007669"/>
    <property type="project" value="UniProtKB-SubCell"/>
</dbReference>
<evidence type="ECO:0000313" key="9">
    <source>
        <dbReference type="EMBL" id="RNA04292.1"/>
    </source>
</evidence>
<keyword evidence="2" id="KW-0853">WD repeat</keyword>
<comment type="subcellular location">
    <subcellularLocation>
        <location evidence="1">Cell projection</location>
        <location evidence="1">Cilium</location>
    </subcellularLocation>
</comment>
<sequence length="387" mass="44450">ITKVGEKEYLNSVNSMQLNEDYVAAFMGSQLQLHTLGESAIESRESILFPTQDSNEGKITSFYLSKEFLVYSTENGNINHFYIDEWQFVNRYKHDTGVKKIFPEPFGVSLVFIDDKNEGFVYNPINSTLIKIPSFPSSVSGIIWESYEAEKWIFVAYNGDYIYTFVFSKFTVEGSQSLFVSSTKQPYSSMPLLLFKGVLIYLDSSGKIVQLKLDSHTHDTTLEDLKQEELVEKMRKNYKLKRFEEAYVYATRINDTNDLGEFAKEALFHLDIDYAIRVYRLASMPDMVFALNSIKHIEEKNLLAGHCLVFLGKFDQAQTMFLASSCPIEALNMRRDLMHWDAAMKLAKGLASNETPYISLEYGKQLEFIGDYPTALKMFERGLTEND</sequence>
<organism evidence="9 10">
    <name type="scientific">Brachionus plicatilis</name>
    <name type="common">Marine rotifer</name>
    <name type="synonym">Brachionus muelleri</name>
    <dbReference type="NCBI Taxonomy" id="10195"/>
    <lineage>
        <taxon>Eukaryota</taxon>
        <taxon>Metazoa</taxon>
        <taxon>Spiralia</taxon>
        <taxon>Gnathifera</taxon>
        <taxon>Rotifera</taxon>
        <taxon>Eurotatoria</taxon>
        <taxon>Monogononta</taxon>
        <taxon>Pseudotrocha</taxon>
        <taxon>Ploima</taxon>
        <taxon>Brachionidae</taxon>
        <taxon>Brachionus</taxon>
    </lineage>
</organism>
<feature type="non-terminal residue" evidence="9">
    <location>
        <position position="387"/>
    </location>
</feature>
<dbReference type="PANTHER" id="PTHR14920:SF0">
    <property type="entry name" value="WD REPEAT DOMAIN 19"/>
    <property type="match status" value="1"/>
</dbReference>
<dbReference type="GO" id="GO:0008104">
    <property type="term" value="P:intracellular protein localization"/>
    <property type="evidence" value="ECO:0007669"/>
    <property type="project" value="UniProtKB-ARBA"/>
</dbReference>
<gene>
    <name evidence="9" type="ORF">BpHYR1_041134</name>
</gene>
<evidence type="ECO:0000256" key="1">
    <source>
        <dbReference type="ARBA" id="ARBA00004138"/>
    </source>
</evidence>
<reference evidence="9 10" key="1">
    <citation type="journal article" date="2018" name="Sci. Rep.">
        <title>Genomic signatures of local adaptation to the degree of environmental predictability in rotifers.</title>
        <authorList>
            <person name="Franch-Gras L."/>
            <person name="Hahn C."/>
            <person name="Garcia-Roger E.M."/>
            <person name="Carmona M.J."/>
            <person name="Serra M."/>
            <person name="Gomez A."/>
        </authorList>
    </citation>
    <scope>NUCLEOTIDE SEQUENCE [LARGE SCALE GENOMIC DNA]</scope>
    <source>
        <strain evidence="9">HYR1</strain>
    </source>
</reference>
<comment type="caution">
    <text evidence="9">The sequence shown here is derived from an EMBL/GenBank/DDBJ whole genome shotgun (WGS) entry which is preliminary data.</text>
</comment>
<dbReference type="AlphaFoldDB" id="A0A3M7PYM7"/>
<dbReference type="EMBL" id="REGN01008164">
    <property type="protein sequence ID" value="RNA04292.1"/>
    <property type="molecule type" value="Genomic_DNA"/>
</dbReference>
<feature type="domain" description="WDR19 WD40 repeat" evidence="8">
    <location>
        <begin position="3"/>
        <end position="216"/>
    </location>
</feature>
<feature type="non-terminal residue" evidence="9">
    <location>
        <position position="1"/>
    </location>
</feature>
<keyword evidence="6" id="KW-0969">Cilium</keyword>
<protein>
    <submittedName>
        <fullName evidence="9">WD repeat-containing</fullName>
    </submittedName>
</protein>
<name>A0A3M7PYM7_BRAPC</name>
<dbReference type="InterPro" id="IPR036322">
    <property type="entry name" value="WD40_repeat_dom_sf"/>
</dbReference>
<dbReference type="PANTHER" id="PTHR14920">
    <property type="entry name" value="OSMOTIC AVOIDANCE ABNORMAL PROTEIN 1/WD REPEAT MEMBRANE PROTEIN"/>
    <property type="match status" value="1"/>
</dbReference>
<keyword evidence="4" id="KW-0970">Cilium biogenesis/degradation</keyword>
<dbReference type="GO" id="GO:0030991">
    <property type="term" value="C:intraciliary transport particle A"/>
    <property type="evidence" value="ECO:0007669"/>
    <property type="project" value="TreeGrafter"/>
</dbReference>
<keyword evidence="5" id="KW-0802">TPR repeat</keyword>
<keyword evidence="3" id="KW-0677">Repeat</keyword>
<dbReference type="GO" id="GO:0060271">
    <property type="term" value="P:cilium assembly"/>
    <property type="evidence" value="ECO:0007669"/>
    <property type="project" value="TreeGrafter"/>
</dbReference>
<dbReference type="InterPro" id="IPR039468">
    <property type="entry name" value="WDR19_WD40_rpt"/>
</dbReference>
<evidence type="ECO:0000256" key="5">
    <source>
        <dbReference type="ARBA" id="ARBA00022803"/>
    </source>
</evidence>
<dbReference type="Pfam" id="PF15911">
    <property type="entry name" value="Beta-prop_WDR19_2nd"/>
    <property type="match status" value="1"/>
</dbReference>
<proteinExistence type="predicted"/>
<dbReference type="Proteomes" id="UP000276133">
    <property type="component" value="Unassembled WGS sequence"/>
</dbReference>
<evidence type="ECO:0000256" key="2">
    <source>
        <dbReference type="ARBA" id="ARBA00022574"/>
    </source>
</evidence>
<dbReference type="FunFam" id="1.25.40.470:FF:000009">
    <property type="entry name" value="WD repeat-containing protein 19 isoform X1"/>
    <property type="match status" value="1"/>
</dbReference>